<proteinExistence type="predicted"/>
<dbReference type="Proteomes" id="UP000001304">
    <property type="component" value="Chromosome"/>
</dbReference>
<evidence type="ECO:0000313" key="2">
    <source>
        <dbReference type="EMBL" id="ADM27360.1"/>
    </source>
</evidence>
<sequence>MSRPQDDLSRTALKIYLYLLESKDPQGVREISRALNIPVSTVHYHMKKLLSLGIVREDSYGYRVSRVINIDGFIVFRQKLIPRLMVYAMFFIGLLIGEILLISIDGFNSDRLLMIIITIVSISIFILESINTKKSILR</sequence>
<evidence type="ECO:0000256" key="1">
    <source>
        <dbReference type="SAM" id="Phobius"/>
    </source>
</evidence>
<dbReference type="Gene3D" id="1.10.10.10">
    <property type="entry name" value="Winged helix-like DNA-binding domain superfamily/Winged helix DNA-binding domain"/>
    <property type="match status" value="1"/>
</dbReference>
<dbReference type="CDD" id="cd00090">
    <property type="entry name" value="HTH_ARSR"/>
    <property type="match status" value="1"/>
</dbReference>
<name>E0SS10_IGNAA</name>
<gene>
    <name evidence="2" type="ordered locus">Igag_0524</name>
</gene>
<dbReference type="KEGG" id="iag:Igag_0524"/>
<evidence type="ECO:0000313" key="3">
    <source>
        <dbReference type="Proteomes" id="UP000001304"/>
    </source>
</evidence>
<feature type="transmembrane region" description="Helical" evidence="1">
    <location>
        <begin position="112"/>
        <end position="130"/>
    </location>
</feature>
<keyword evidence="3" id="KW-1185">Reference proteome</keyword>
<organism evidence="2 3">
    <name type="scientific">Ignisphaera aggregans (strain DSM 17230 / JCM 13409 / AQ1.S1)</name>
    <dbReference type="NCBI Taxonomy" id="583356"/>
    <lineage>
        <taxon>Archaea</taxon>
        <taxon>Thermoproteota</taxon>
        <taxon>Thermoprotei</taxon>
        <taxon>Desulfurococcales</taxon>
        <taxon>Desulfurococcaceae</taxon>
        <taxon>Ignisphaera</taxon>
    </lineage>
</organism>
<protein>
    <submittedName>
        <fullName evidence="2">Transcriptional regulator, TrmB</fullName>
    </submittedName>
</protein>
<feature type="transmembrane region" description="Helical" evidence="1">
    <location>
        <begin position="84"/>
        <end position="106"/>
    </location>
</feature>
<dbReference type="InterPro" id="IPR036390">
    <property type="entry name" value="WH_DNA-bd_sf"/>
</dbReference>
<reference evidence="2 3" key="1">
    <citation type="journal article" date="2010" name="Stand. Genomic Sci.">
        <title>Complete genome sequence of Ignisphaera aggregans type strain (AQ1.S1).</title>
        <authorList>
            <person name="Goker M."/>
            <person name="Held B."/>
            <person name="Lapidus A."/>
            <person name="Nolan M."/>
            <person name="Spring S."/>
            <person name="Yasawong M."/>
            <person name="Lucas S."/>
            <person name="Glavina Del Rio T."/>
            <person name="Tice H."/>
            <person name="Cheng J.F."/>
            <person name="Goodwin L."/>
            <person name="Tapia R."/>
            <person name="Pitluck S."/>
            <person name="Liolios K."/>
            <person name="Ivanova N."/>
            <person name="Mavromatis K."/>
            <person name="Mikhailova N."/>
            <person name="Pati A."/>
            <person name="Chen A."/>
            <person name="Palaniappan K."/>
            <person name="Brambilla E."/>
            <person name="Land M."/>
            <person name="Hauser L."/>
            <person name="Chang Y.J."/>
            <person name="Jeffries C.D."/>
            <person name="Brettin T."/>
            <person name="Detter J.C."/>
            <person name="Han C."/>
            <person name="Rohde M."/>
            <person name="Sikorski J."/>
            <person name="Woyke T."/>
            <person name="Bristow J."/>
            <person name="Eisen J.A."/>
            <person name="Markowitz V."/>
            <person name="Hugenholtz P."/>
            <person name="Kyrpides N.C."/>
            <person name="Klenk H.P."/>
        </authorList>
    </citation>
    <scope>NUCLEOTIDE SEQUENCE [LARGE SCALE GENOMIC DNA]</scope>
    <source>
        <strain evidence="3">DSM 17230 / JCM 13409 / AQ1.S1</strain>
    </source>
</reference>
<dbReference type="InterPro" id="IPR036388">
    <property type="entry name" value="WH-like_DNA-bd_sf"/>
</dbReference>
<dbReference type="Pfam" id="PF12840">
    <property type="entry name" value="HTH_20"/>
    <property type="match status" value="1"/>
</dbReference>
<dbReference type="SUPFAM" id="SSF46785">
    <property type="entry name" value="Winged helix' DNA-binding domain"/>
    <property type="match status" value="1"/>
</dbReference>
<keyword evidence="1" id="KW-0472">Membrane</keyword>
<dbReference type="HOGENOM" id="CLU_155018_0_0_2"/>
<dbReference type="BioCyc" id="IAGG583356:GHAH-526-MONOMER"/>
<keyword evidence="1" id="KW-0812">Transmembrane</keyword>
<accession>E0SS10</accession>
<dbReference type="InterPro" id="IPR011991">
    <property type="entry name" value="ArsR-like_HTH"/>
</dbReference>
<dbReference type="EMBL" id="CP002098">
    <property type="protein sequence ID" value="ADM27360.1"/>
    <property type="molecule type" value="Genomic_DNA"/>
</dbReference>
<dbReference type="AlphaFoldDB" id="E0SS10"/>
<keyword evidence="1" id="KW-1133">Transmembrane helix</keyword>